<keyword evidence="1" id="KW-0472">Membrane</keyword>
<feature type="signal peptide" evidence="2">
    <location>
        <begin position="1"/>
        <end position="24"/>
    </location>
</feature>
<protein>
    <recommendedName>
        <fullName evidence="5">CUB domain-containing protein</fullName>
    </recommendedName>
</protein>
<gene>
    <name evidence="3" type="primary">106061661</name>
</gene>
<dbReference type="RefSeq" id="XP_013075309.2">
    <property type="nucleotide sequence ID" value="XM_013219855.2"/>
</dbReference>
<dbReference type="Proteomes" id="UP000076420">
    <property type="component" value="Unassembled WGS sequence"/>
</dbReference>
<evidence type="ECO:0000313" key="3">
    <source>
        <dbReference type="EnsemblMetazoa" id="BGLB030260-PA"/>
    </source>
</evidence>
<keyword evidence="2" id="KW-0732">Signal</keyword>
<accession>A0A2C9LEG0</accession>
<dbReference type="KEGG" id="bgt:106061661"/>
<reference evidence="3" key="1">
    <citation type="submission" date="2020-05" db="UniProtKB">
        <authorList>
            <consortium name="EnsemblMetazoa"/>
        </authorList>
    </citation>
    <scope>IDENTIFICATION</scope>
    <source>
        <strain evidence="3">BB02</strain>
    </source>
</reference>
<organism evidence="3 4">
    <name type="scientific">Biomphalaria glabrata</name>
    <name type="common">Bloodfluke planorb</name>
    <name type="synonym">Freshwater snail</name>
    <dbReference type="NCBI Taxonomy" id="6526"/>
    <lineage>
        <taxon>Eukaryota</taxon>
        <taxon>Metazoa</taxon>
        <taxon>Spiralia</taxon>
        <taxon>Lophotrochozoa</taxon>
        <taxon>Mollusca</taxon>
        <taxon>Gastropoda</taxon>
        <taxon>Heterobranchia</taxon>
        <taxon>Euthyneura</taxon>
        <taxon>Panpulmonata</taxon>
        <taxon>Hygrophila</taxon>
        <taxon>Lymnaeoidea</taxon>
        <taxon>Planorbidae</taxon>
        <taxon>Biomphalaria</taxon>
    </lineage>
</organism>
<proteinExistence type="predicted"/>
<keyword evidence="1" id="KW-1133">Transmembrane helix</keyword>
<name>A0A2C9LEG0_BIOGL</name>
<dbReference type="OrthoDB" id="6049161at2759"/>
<evidence type="ECO:0008006" key="5">
    <source>
        <dbReference type="Google" id="ProtNLM"/>
    </source>
</evidence>
<sequence>MTTYSSFGLHLLMLTNLTNVSVSGSEEERFHRETMRLSNNCSSIFIRLDNYHHRVELTSTDENPQESIIRANTSCSAHIMTGNKDQGICIHSNDLFFLSRDLGVQLKIYTSKFGPERAFSHGHTKFRHWCTPHSLITLELTTSRDFQNQNGEYRFTFLLSNVTKANINTHFHLDSFDQCNLTHTLQAGEEITISGQRSPVPDKLPSVCQLTLDTKTDEEFTEICLQMEDFSVKENCATKLEVSGFNSRFWPESEVLGCNDTHSKFRSKKELCSGNRFLVVNLSRMNLNHTGMNFKAVVKVKRHPFWEVISKENYELRGLSFVKGLTFFIATINSLAGFGAAILASMFKRPRWFWKEWAESMNAGNHCASVHYEAKCTEVSSTSKAEDVPEVSSY</sequence>
<evidence type="ECO:0000256" key="2">
    <source>
        <dbReference type="SAM" id="SignalP"/>
    </source>
</evidence>
<feature type="chain" id="PRO_5012813055" description="CUB domain-containing protein" evidence="2">
    <location>
        <begin position="25"/>
        <end position="394"/>
    </location>
</feature>
<feature type="transmembrane region" description="Helical" evidence="1">
    <location>
        <begin position="325"/>
        <end position="347"/>
    </location>
</feature>
<dbReference type="VEuPathDB" id="VectorBase:BGLB030260"/>
<dbReference type="VEuPathDB" id="VectorBase:BGLAX_027010"/>
<evidence type="ECO:0000313" key="4">
    <source>
        <dbReference type="Proteomes" id="UP000076420"/>
    </source>
</evidence>
<keyword evidence="1" id="KW-0812">Transmembrane</keyword>
<dbReference type="AlphaFoldDB" id="A0A2C9LEG0"/>
<evidence type="ECO:0000256" key="1">
    <source>
        <dbReference type="SAM" id="Phobius"/>
    </source>
</evidence>
<dbReference type="EnsemblMetazoa" id="BGLB030260-RA">
    <property type="protein sequence ID" value="BGLB030260-PA"/>
    <property type="gene ID" value="BGLB030260"/>
</dbReference>